<keyword evidence="7" id="KW-1185">Reference proteome</keyword>
<evidence type="ECO:0000256" key="2">
    <source>
        <dbReference type="ARBA" id="ARBA00022692"/>
    </source>
</evidence>
<feature type="transmembrane region" description="Helical" evidence="5">
    <location>
        <begin position="207"/>
        <end position="228"/>
    </location>
</feature>
<evidence type="ECO:0000313" key="7">
    <source>
        <dbReference type="Proteomes" id="UP001610446"/>
    </source>
</evidence>
<dbReference type="InterPro" id="IPR007568">
    <property type="entry name" value="RTA1"/>
</dbReference>
<dbReference type="PANTHER" id="PTHR31465:SF1">
    <property type="entry name" value="PROTEIN RTA1-RELATED"/>
    <property type="match status" value="1"/>
</dbReference>
<feature type="transmembrane region" description="Helical" evidence="5">
    <location>
        <begin position="19"/>
        <end position="37"/>
    </location>
</feature>
<keyword evidence="2 5" id="KW-0812">Transmembrane</keyword>
<dbReference type="PANTHER" id="PTHR31465">
    <property type="entry name" value="PROTEIN RTA1-RELATED"/>
    <property type="match status" value="1"/>
</dbReference>
<feature type="transmembrane region" description="Helical" evidence="5">
    <location>
        <begin position="158"/>
        <end position="181"/>
    </location>
</feature>
<feature type="transmembrane region" description="Helical" evidence="5">
    <location>
        <begin position="122"/>
        <end position="146"/>
    </location>
</feature>
<gene>
    <name evidence="6" type="ORF">BJY01DRAFT_256664</name>
</gene>
<organism evidence="6 7">
    <name type="scientific">Aspergillus pseudoustus</name>
    <dbReference type="NCBI Taxonomy" id="1810923"/>
    <lineage>
        <taxon>Eukaryota</taxon>
        <taxon>Fungi</taxon>
        <taxon>Dikarya</taxon>
        <taxon>Ascomycota</taxon>
        <taxon>Pezizomycotina</taxon>
        <taxon>Eurotiomycetes</taxon>
        <taxon>Eurotiomycetidae</taxon>
        <taxon>Eurotiales</taxon>
        <taxon>Aspergillaceae</taxon>
        <taxon>Aspergillus</taxon>
        <taxon>Aspergillus subgen. Nidulantes</taxon>
    </lineage>
</organism>
<evidence type="ECO:0000256" key="3">
    <source>
        <dbReference type="ARBA" id="ARBA00022989"/>
    </source>
</evidence>
<dbReference type="Proteomes" id="UP001610446">
    <property type="component" value="Unassembled WGS sequence"/>
</dbReference>
<evidence type="ECO:0000256" key="1">
    <source>
        <dbReference type="ARBA" id="ARBA00004141"/>
    </source>
</evidence>
<keyword evidence="3 5" id="KW-1133">Transmembrane helix</keyword>
<sequence>MADQDTIDFKLYRYTPNRAAAGLFVALFLLTTIYHVYQVWRGRAWYFMAFVIGGICKSSVQIIGYVCRVIAHSNKESVPIYSIQTILILLAPPLYAASIYMVLGRLIAFLHAEKLSVVSIRWMTKIFVTGDVIAFVMQAAGGGIMATGTIENYELGEHITVGGLAVQLAFFSVFMVTCAIFHRRIRQDPTHEVAVLSARLREQKRRGWETVLVGLYAASILILVRSIFRLIEYVQGNDGYLISHEVFMYVFDSALMFLTMVVMNVCHPSMILVGSQKERDAEMRELESDEQSS</sequence>
<dbReference type="Pfam" id="PF04479">
    <property type="entry name" value="RTA1"/>
    <property type="match status" value="1"/>
</dbReference>
<proteinExistence type="predicted"/>
<name>A0ABR4L1S1_9EURO</name>
<accession>A0ABR4L1S1</accession>
<comment type="subcellular location">
    <subcellularLocation>
        <location evidence="1">Membrane</location>
        <topology evidence="1">Multi-pass membrane protein</topology>
    </subcellularLocation>
</comment>
<feature type="transmembrane region" description="Helical" evidence="5">
    <location>
        <begin position="44"/>
        <end position="66"/>
    </location>
</feature>
<comment type="caution">
    <text evidence="6">The sequence shown here is derived from an EMBL/GenBank/DDBJ whole genome shotgun (WGS) entry which is preliminary data.</text>
</comment>
<protein>
    <submittedName>
        <fullName evidence="6">RTA1 like protein</fullName>
    </submittedName>
</protein>
<dbReference type="EMBL" id="JBFXLU010000001">
    <property type="protein sequence ID" value="KAL2858489.1"/>
    <property type="molecule type" value="Genomic_DNA"/>
</dbReference>
<evidence type="ECO:0000313" key="6">
    <source>
        <dbReference type="EMBL" id="KAL2858489.1"/>
    </source>
</evidence>
<feature type="transmembrane region" description="Helical" evidence="5">
    <location>
        <begin position="248"/>
        <end position="274"/>
    </location>
</feature>
<reference evidence="6 7" key="1">
    <citation type="submission" date="2024-07" db="EMBL/GenBank/DDBJ databases">
        <title>Section-level genome sequencing and comparative genomics of Aspergillus sections Usti and Cavernicolus.</title>
        <authorList>
            <consortium name="Lawrence Berkeley National Laboratory"/>
            <person name="Nybo J.L."/>
            <person name="Vesth T.C."/>
            <person name="Theobald S."/>
            <person name="Frisvad J.C."/>
            <person name="Larsen T.O."/>
            <person name="Kjaerboelling I."/>
            <person name="Rothschild-Mancinelli K."/>
            <person name="Lyhne E.K."/>
            <person name="Kogle M.E."/>
            <person name="Barry K."/>
            <person name="Clum A."/>
            <person name="Na H."/>
            <person name="Ledsgaard L."/>
            <person name="Lin J."/>
            <person name="Lipzen A."/>
            <person name="Kuo A."/>
            <person name="Riley R."/>
            <person name="Mondo S."/>
            <person name="Labutti K."/>
            <person name="Haridas S."/>
            <person name="Pangalinan J."/>
            <person name="Salamov A.A."/>
            <person name="Simmons B.A."/>
            <person name="Magnuson J.K."/>
            <person name="Chen J."/>
            <person name="Drula E."/>
            <person name="Henrissat B."/>
            <person name="Wiebenga A."/>
            <person name="Lubbers R.J."/>
            <person name="Gomes A.C."/>
            <person name="Makela M.R."/>
            <person name="Stajich J."/>
            <person name="Grigoriev I.V."/>
            <person name="Mortensen U.H."/>
            <person name="De Vries R.P."/>
            <person name="Baker S.E."/>
            <person name="Andersen M.R."/>
        </authorList>
    </citation>
    <scope>NUCLEOTIDE SEQUENCE [LARGE SCALE GENOMIC DNA]</scope>
    <source>
        <strain evidence="6 7">CBS 123904</strain>
    </source>
</reference>
<evidence type="ECO:0000256" key="4">
    <source>
        <dbReference type="ARBA" id="ARBA00023136"/>
    </source>
</evidence>
<keyword evidence="4 5" id="KW-0472">Membrane</keyword>
<evidence type="ECO:0000256" key="5">
    <source>
        <dbReference type="SAM" id="Phobius"/>
    </source>
</evidence>
<feature type="transmembrane region" description="Helical" evidence="5">
    <location>
        <begin position="86"/>
        <end position="110"/>
    </location>
</feature>